<organism evidence="1 2">
    <name type="scientific">Sphaerodactylus townsendi</name>
    <dbReference type="NCBI Taxonomy" id="933632"/>
    <lineage>
        <taxon>Eukaryota</taxon>
        <taxon>Metazoa</taxon>
        <taxon>Chordata</taxon>
        <taxon>Craniata</taxon>
        <taxon>Vertebrata</taxon>
        <taxon>Euteleostomi</taxon>
        <taxon>Lepidosauria</taxon>
        <taxon>Squamata</taxon>
        <taxon>Bifurcata</taxon>
        <taxon>Gekkota</taxon>
        <taxon>Sphaerodactylidae</taxon>
        <taxon>Sphaerodactylus</taxon>
    </lineage>
</organism>
<protein>
    <submittedName>
        <fullName evidence="1">Uncharacterized protein</fullName>
    </submittedName>
</protein>
<keyword evidence="2" id="KW-1185">Reference proteome</keyword>
<dbReference type="Proteomes" id="UP000827872">
    <property type="component" value="Linkage Group LG06"/>
</dbReference>
<accession>A0ACB8FPN7</accession>
<evidence type="ECO:0000313" key="2">
    <source>
        <dbReference type="Proteomes" id="UP000827872"/>
    </source>
</evidence>
<comment type="caution">
    <text evidence="1">The sequence shown here is derived from an EMBL/GenBank/DDBJ whole genome shotgun (WGS) entry which is preliminary data.</text>
</comment>
<name>A0ACB8FPN7_9SAUR</name>
<reference evidence="1" key="1">
    <citation type="submission" date="2021-08" db="EMBL/GenBank/DDBJ databases">
        <title>The first chromosome-level gecko genome reveals the dynamic sex chromosomes of Neotropical dwarf geckos (Sphaerodactylidae: Sphaerodactylus).</title>
        <authorList>
            <person name="Pinto B.J."/>
            <person name="Keating S.E."/>
            <person name="Gamble T."/>
        </authorList>
    </citation>
    <scope>NUCLEOTIDE SEQUENCE</scope>
    <source>
        <strain evidence="1">TG3544</strain>
    </source>
</reference>
<sequence length="213" mass="23427">MVGHSICLLGWKRYAFEEVGLRGQHLGLDTSLDITPAGYAGENDIPAKGVACQKRHEGRLTQLLLREEDAEIQAVRRLQVVFCWKAEDLEELGQVPARVNKVRSKVCRSAGPAGVLSMGGCYSPCWIWSHALASIAFLPRRSPLYRIGARTSGCIAMSGHALGWSGLQLPRIELASKSVLLLLQWTLRHALSCETLGCLKLGRELLELTARVK</sequence>
<gene>
    <name evidence="1" type="ORF">K3G42_021590</name>
</gene>
<evidence type="ECO:0000313" key="1">
    <source>
        <dbReference type="EMBL" id="KAH8007403.1"/>
    </source>
</evidence>
<dbReference type="EMBL" id="CM037619">
    <property type="protein sequence ID" value="KAH8007403.1"/>
    <property type="molecule type" value="Genomic_DNA"/>
</dbReference>
<proteinExistence type="predicted"/>